<name>A0ABS3NBR8_9BACI</name>
<evidence type="ECO:0000313" key="2">
    <source>
        <dbReference type="EMBL" id="MBO1515439.1"/>
    </source>
</evidence>
<accession>A0ABS3NBR8</accession>
<sequence>MWVIAGILLVATLIIVLEVPPLLEKKQKKESWVFSLLLLFGVGLSIAESLDLNIPNPLDWIAIIYKPLSDLIMSLLK</sequence>
<reference evidence="2 3" key="1">
    <citation type="submission" date="2021-03" db="EMBL/GenBank/DDBJ databases">
        <title>Whole genome sequence of Metabacillus bambusae BG109.</title>
        <authorList>
            <person name="Jeong J.W."/>
        </authorList>
    </citation>
    <scope>NUCLEOTIDE SEQUENCE [LARGE SCALE GENOMIC DNA]</scope>
    <source>
        <strain evidence="2 3">BG109</strain>
    </source>
</reference>
<evidence type="ECO:0000313" key="3">
    <source>
        <dbReference type="Proteomes" id="UP000663981"/>
    </source>
</evidence>
<feature type="transmembrane region" description="Helical" evidence="1">
    <location>
        <begin position="6"/>
        <end position="23"/>
    </location>
</feature>
<dbReference type="EMBL" id="JAGDEL010000038">
    <property type="protein sequence ID" value="MBO1515439.1"/>
    <property type="molecule type" value="Genomic_DNA"/>
</dbReference>
<keyword evidence="1" id="KW-1133">Transmembrane helix</keyword>
<keyword evidence="1" id="KW-0472">Membrane</keyword>
<keyword evidence="3" id="KW-1185">Reference proteome</keyword>
<dbReference type="Proteomes" id="UP000663981">
    <property type="component" value="Unassembled WGS sequence"/>
</dbReference>
<comment type="caution">
    <text evidence="2">The sequence shown here is derived from an EMBL/GenBank/DDBJ whole genome shotgun (WGS) entry which is preliminary data.</text>
</comment>
<protein>
    <recommendedName>
        <fullName evidence="4">Holin</fullName>
    </recommendedName>
</protein>
<keyword evidence="1" id="KW-0812">Transmembrane</keyword>
<dbReference type="RefSeq" id="WP_207982299.1">
    <property type="nucleotide sequence ID" value="NZ_JAGDEL010000038.1"/>
</dbReference>
<gene>
    <name evidence="2" type="ORF">I7822_27890</name>
</gene>
<evidence type="ECO:0000256" key="1">
    <source>
        <dbReference type="SAM" id="Phobius"/>
    </source>
</evidence>
<organism evidence="2 3">
    <name type="scientific">Metabacillus bambusae</name>
    <dbReference type="NCBI Taxonomy" id="2795218"/>
    <lineage>
        <taxon>Bacteria</taxon>
        <taxon>Bacillati</taxon>
        <taxon>Bacillota</taxon>
        <taxon>Bacilli</taxon>
        <taxon>Bacillales</taxon>
        <taxon>Bacillaceae</taxon>
        <taxon>Metabacillus</taxon>
    </lineage>
</organism>
<evidence type="ECO:0008006" key="4">
    <source>
        <dbReference type="Google" id="ProtNLM"/>
    </source>
</evidence>
<proteinExistence type="predicted"/>
<feature type="transmembrane region" description="Helical" evidence="1">
    <location>
        <begin position="32"/>
        <end position="50"/>
    </location>
</feature>